<dbReference type="CDD" id="cd02440">
    <property type="entry name" value="AdoMet_MTases"/>
    <property type="match status" value="1"/>
</dbReference>
<dbReference type="PANTHER" id="PTHR43464">
    <property type="entry name" value="METHYLTRANSFERASE"/>
    <property type="match status" value="1"/>
</dbReference>
<reference evidence="6" key="1">
    <citation type="submission" date="2015-03" db="EMBL/GenBank/DDBJ databases">
        <authorList>
            <consortium name="Pathogen Informatics"/>
        </authorList>
    </citation>
    <scope>NUCLEOTIDE SEQUENCE [LARGE SCALE GENOMIC DNA]</scope>
    <source>
        <strain evidence="6">NCTC11134</strain>
        <plasmid evidence="6">2</plasmid>
    </source>
</reference>
<dbReference type="EC" id="2.1.1.163" evidence="5"/>
<dbReference type="Proteomes" id="UP000057820">
    <property type="component" value="Plasmid 2"/>
</dbReference>
<dbReference type="GO" id="GO:0032259">
    <property type="term" value="P:methylation"/>
    <property type="evidence" value="ECO:0007669"/>
    <property type="project" value="UniProtKB-KW"/>
</dbReference>
<proteinExistence type="predicted"/>
<dbReference type="RefSeq" id="WP_060593886.1">
    <property type="nucleotide sequence ID" value="NZ_CP031418.1"/>
</dbReference>
<dbReference type="KEGG" id="nfr:ERS450000_04134"/>
<accession>A0A0H5P0A8</accession>
<dbReference type="InterPro" id="IPR029063">
    <property type="entry name" value="SAM-dependent_MTases_sf"/>
</dbReference>
<evidence type="ECO:0000256" key="2">
    <source>
        <dbReference type="ARBA" id="ARBA00022679"/>
    </source>
</evidence>
<keyword evidence="1 5" id="KW-0489">Methyltransferase</keyword>
<dbReference type="PANTHER" id="PTHR43464:SF19">
    <property type="entry name" value="UBIQUINONE BIOSYNTHESIS O-METHYLTRANSFERASE, MITOCHONDRIAL"/>
    <property type="match status" value="1"/>
</dbReference>
<sequence>MAQDDRFTRAFDTAGSDFDRLGVHLWNPIGSATVAATAPRPGERVLDACCGTGASALPAARAVGAGGHVDAVDLSAALIGELARHAAALPQVRTHVADATTWPHDGYDVVQAVPSVFFFPDMAAGTEHLISRARPGGRVGCTIWRRGSMVLAGKHLGNAIAAVTGTPVRERPEHPVDRIDNAEAFGSWLTERGLTDVTVVEHPLRLALTPELAWLIVTGSGFVGALADLDPDQVAAVHRRYLDSLAAAGVTDIDATTLIGVGTRVAANPPRTRADTVAS</sequence>
<evidence type="ECO:0000259" key="4">
    <source>
        <dbReference type="Pfam" id="PF13649"/>
    </source>
</evidence>
<dbReference type="AlphaFoldDB" id="A0A0H5P0A8"/>
<organism evidence="5 6">
    <name type="scientific">Nocardia farcinica</name>
    <dbReference type="NCBI Taxonomy" id="37329"/>
    <lineage>
        <taxon>Bacteria</taxon>
        <taxon>Bacillati</taxon>
        <taxon>Actinomycetota</taxon>
        <taxon>Actinomycetes</taxon>
        <taxon>Mycobacteriales</taxon>
        <taxon>Nocardiaceae</taxon>
        <taxon>Nocardia</taxon>
    </lineage>
</organism>
<keyword evidence="5" id="KW-0614">Plasmid</keyword>
<gene>
    <name evidence="5" type="primary">ubiE_5</name>
    <name evidence="5" type="ORF">ERS450000_04134</name>
</gene>
<keyword evidence="3" id="KW-0949">S-adenosyl-L-methionine</keyword>
<dbReference type="InterPro" id="IPR041698">
    <property type="entry name" value="Methyltransf_25"/>
</dbReference>
<evidence type="ECO:0000256" key="1">
    <source>
        <dbReference type="ARBA" id="ARBA00022603"/>
    </source>
</evidence>
<evidence type="ECO:0000256" key="3">
    <source>
        <dbReference type="ARBA" id="ARBA00022691"/>
    </source>
</evidence>
<dbReference type="GO" id="GO:0043770">
    <property type="term" value="F:demethylmenaquinone methyltransferase activity"/>
    <property type="evidence" value="ECO:0007669"/>
    <property type="project" value="UniProtKB-EC"/>
</dbReference>
<evidence type="ECO:0000313" key="6">
    <source>
        <dbReference type="Proteomes" id="UP000057820"/>
    </source>
</evidence>
<protein>
    <submittedName>
        <fullName evidence="5">Demethylmenaquinone methyltransferase</fullName>
        <ecNumber evidence="5">2.1.1.163</ecNumber>
    </submittedName>
</protein>
<name>A0A0H5P0A8_NOCFR</name>
<dbReference type="EMBL" id="LN868939">
    <property type="protein sequence ID" value="CRY80963.1"/>
    <property type="molecule type" value="Genomic_DNA"/>
</dbReference>
<feature type="domain" description="Methyltransferase" evidence="4">
    <location>
        <begin position="45"/>
        <end position="137"/>
    </location>
</feature>
<keyword evidence="2 5" id="KW-0808">Transferase</keyword>
<evidence type="ECO:0000313" key="5">
    <source>
        <dbReference type="EMBL" id="CRY80963.1"/>
    </source>
</evidence>
<dbReference type="Gene3D" id="3.40.50.150">
    <property type="entry name" value="Vaccinia Virus protein VP39"/>
    <property type="match status" value="1"/>
</dbReference>
<dbReference type="Pfam" id="PF13649">
    <property type="entry name" value="Methyltransf_25"/>
    <property type="match status" value="1"/>
</dbReference>
<dbReference type="SUPFAM" id="SSF53335">
    <property type="entry name" value="S-adenosyl-L-methionine-dependent methyltransferases"/>
    <property type="match status" value="1"/>
</dbReference>
<geneLocation type="plasmid" evidence="5">
    <name>2</name>
</geneLocation>